<keyword evidence="3" id="KW-1185">Reference proteome</keyword>
<protein>
    <submittedName>
        <fullName evidence="2">Uncharacterized protein</fullName>
    </submittedName>
</protein>
<dbReference type="HOGENOM" id="CLU_1356609_0_0_1"/>
<sequence>MEGRLAVVERGGGRRRGTGGGGSATWPGASARAAAAGRVAGRWLGAAPGEKRWGTEETAAVGERRMAAVWRRMPRWRDWCGMEGGGELRGSAPASSRLNRAPRCWVEEGTKATVDGGEEDSAVEWNGGPTRVHGSARPRQRRRATRARSQLSAGRGDGVGGARGRAVRGSARRRPRKEETTVRTTAASRHDSKIKNREKGRK</sequence>
<name>A0A0E0HAH2_ORYNI</name>
<feature type="compositionally biased region" description="Basic residues" evidence="1">
    <location>
        <begin position="134"/>
        <end position="146"/>
    </location>
</feature>
<dbReference type="AlphaFoldDB" id="A0A0E0HAH2"/>
<evidence type="ECO:0000313" key="2">
    <source>
        <dbReference type="EnsemblPlants" id="ONIVA05G06130.1"/>
    </source>
</evidence>
<dbReference type="OMA" id="RMPRWRD"/>
<reference evidence="2" key="1">
    <citation type="submission" date="2015-04" db="UniProtKB">
        <authorList>
            <consortium name="EnsemblPlants"/>
        </authorList>
    </citation>
    <scope>IDENTIFICATION</scope>
    <source>
        <strain evidence="2">SL10</strain>
    </source>
</reference>
<organism evidence="2">
    <name type="scientific">Oryza nivara</name>
    <name type="common">Indian wild rice</name>
    <name type="synonym">Oryza sativa f. spontanea</name>
    <dbReference type="NCBI Taxonomy" id="4536"/>
    <lineage>
        <taxon>Eukaryota</taxon>
        <taxon>Viridiplantae</taxon>
        <taxon>Streptophyta</taxon>
        <taxon>Embryophyta</taxon>
        <taxon>Tracheophyta</taxon>
        <taxon>Spermatophyta</taxon>
        <taxon>Magnoliopsida</taxon>
        <taxon>Liliopsida</taxon>
        <taxon>Poales</taxon>
        <taxon>Poaceae</taxon>
        <taxon>BOP clade</taxon>
        <taxon>Oryzoideae</taxon>
        <taxon>Oryzeae</taxon>
        <taxon>Oryzinae</taxon>
        <taxon>Oryza</taxon>
    </lineage>
</organism>
<feature type="region of interest" description="Disordered" evidence="1">
    <location>
        <begin position="111"/>
        <end position="202"/>
    </location>
</feature>
<feature type="region of interest" description="Disordered" evidence="1">
    <location>
        <begin position="1"/>
        <end position="30"/>
    </location>
</feature>
<evidence type="ECO:0000313" key="3">
    <source>
        <dbReference type="Proteomes" id="UP000006591"/>
    </source>
</evidence>
<evidence type="ECO:0000256" key="1">
    <source>
        <dbReference type="SAM" id="MobiDB-lite"/>
    </source>
</evidence>
<accession>A0A0E0HAH2</accession>
<feature type="compositionally biased region" description="Basic and acidic residues" evidence="1">
    <location>
        <begin position="188"/>
        <end position="202"/>
    </location>
</feature>
<dbReference type="Gramene" id="ONIVA05G06130.1">
    <property type="protein sequence ID" value="ONIVA05G06130.1"/>
    <property type="gene ID" value="ONIVA05G06130"/>
</dbReference>
<reference evidence="2" key="2">
    <citation type="submission" date="2018-04" db="EMBL/GenBank/DDBJ databases">
        <title>OnivRS2 (Oryza nivara Reference Sequence Version 2).</title>
        <authorList>
            <person name="Zhang J."/>
            <person name="Kudrna D."/>
            <person name="Lee S."/>
            <person name="Talag J."/>
            <person name="Rajasekar S."/>
            <person name="Welchert J."/>
            <person name="Hsing Y.-I."/>
            <person name="Wing R.A."/>
        </authorList>
    </citation>
    <scope>NUCLEOTIDE SEQUENCE [LARGE SCALE GENOMIC DNA]</scope>
    <source>
        <strain evidence="2">SL10</strain>
    </source>
</reference>
<proteinExistence type="predicted"/>
<dbReference type="EnsemblPlants" id="ONIVA05G06130.1">
    <property type="protein sequence ID" value="ONIVA05G06130.1"/>
    <property type="gene ID" value="ONIVA05G06130"/>
</dbReference>
<dbReference type="Proteomes" id="UP000006591">
    <property type="component" value="Chromosome 5"/>
</dbReference>